<feature type="region of interest" description="Disordered" evidence="1">
    <location>
        <begin position="360"/>
        <end position="400"/>
    </location>
</feature>
<keyword evidence="2" id="KW-1133">Transmembrane helix</keyword>
<dbReference type="EMBL" id="CP015588">
    <property type="protein sequence ID" value="APY87347.1"/>
    <property type="molecule type" value="Genomic_DNA"/>
</dbReference>
<keyword evidence="2" id="KW-0812">Transmembrane</keyword>
<evidence type="ECO:0000256" key="1">
    <source>
        <dbReference type="SAM" id="MobiDB-lite"/>
    </source>
</evidence>
<sequence length="459" mass="47713">MAAAALVGTGAICPGQAVATGEPGPYAFAEGAETVDGARSNVEGHRLIPGETYKSSLPRGGRLYYRLDLKAKESAYVSATAVPRLGTRVSYADGLEVSVQDADGNNCSPMEAQEARFGASESPRPITATAARRTGPAEPSCAGAGTYYVLVERTSDPESSRGAWALELRVASEPAVRMTGATEPPRTWDSATPAPPTGERKRRAGGTSYHTARALGNGVWGDSVTPGETRYYRVPVDWGQQLAVSAELGTSDGLRRGTADPATRGTGYVSPGLVMTLANPVRAEVEDADTAYNGEQKSAALEPLPPVAYENRFATADAVSAMRFAGWYYVSVHLNPEVAEKFGEAPLELMLRVDVDGDPLPGPSYAGSPRPAEEFGVTERDAEAARRGESAARGEGGSDDDPVLAAVAVGGIGTGVLLLGILGVWTLTARRRAAGASAAASAPTSDAPVRAASGPRHRR</sequence>
<organism evidence="3 4">
    <name type="scientific">Streptomyces alfalfae</name>
    <dbReference type="NCBI Taxonomy" id="1642299"/>
    <lineage>
        <taxon>Bacteria</taxon>
        <taxon>Bacillati</taxon>
        <taxon>Actinomycetota</taxon>
        <taxon>Actinomycetes</taxon>
        <taxon>Kitasatosporales</taxon>
        <taxon>Streptomycetaceae</taxon>
        <taxon>Streptomyces</taxon>
    </lineage>
</organism>
<evidence type="ECO:0000256" key="2">
    <source>
        <dbReference type="SAM" id="Phobius"/>
    </source>
</evidence>
<protein>
    <submittedName>
        <fullName evidence="3">Uncharacterized protein</fullName>
    </submittedName>
</protein>
<reference evidence="3 4" key="1">
    <citation type="submission" date="2016-05" db="EMBL/GenBank/DDBJ databases">
        <authorList>
            <person name="Gu J."/>
        </authorList>
    </citation>
    <scope>NUCLEOTIDE SEQUENCE [LARGE SCALE GENOMIC DNA]</scope>
    <source>
        <strain evidence="3 4">ACCC40021</strain>
    </source>
</reference>
<dbReference type="Proteomes" id="UP000187191">
    <property type="component" value="Chromosome"/>
</dbReference>
<feature type="transmembrane region" description="Helical" evidence="2">
    <location>
        <begin position="403"/>
        <end position="427"/>
    </location>
</feature>
<evidence type="ECO:0000313" key="4">
    <source>
        <dbReference type="Proteomes" id="UP000187191"/>
    </source>
</evidence>
<feature type="region of interest" description="Disordered" evidence="1">
    <location>
        <begin position="435"/>
        <end position="459"/>
    </location>
</feature>
<keyword evidence="4" id="KW-1185">Reference proteome</keyword>
<accession>A0ABM6GVN2</accession>
<keyword evidence="2" id="KW-0472">Membrane</keyword>
<feature type="compositionally biased region" description="Low complexity" evidence="1">
    <location>
        <begin position="435"/>
        <end position="447"/>
    </location>
</feature>
<name>A0ABM6GVN2_9ACTN</name>
<feature type="region of interest" description="Disordered" evidence="1">
    <location>
        <begin position="175"/>
        <end position="207"/>
    </location>
</feature>
<gene>
    <name evidence="3" type="ORF">A7J05_17865</name>
</gene>
<evidence type="ECO:0000313" key="3">
    <source>
        <dbReference type="EMBL" id="APY87347.1"/>
    </source>
</evidence>
<feature type="compositionally biased region" description="Basic and acidic residues" evidence="1">
    <location>
        <begin position="371"/>
        <end position="392"/>
    </location>
</feature>
<proteinExistence type="predicted"/>